<proteinExistence type="predicted"/>
<dbReference type="AlphaFoldDB" id="A0A2M7RJ49"/>
<name>A0A2M7RJ49_9BACT</name>
<dbReference type="Proteomes" id="UP000230238">
    <property type="component" value="Unassembled WGS sequence"/>
</dbReference>
<sequence>MNFGIFFISIALFASCAEKSRGMRNDANICSKSEARPAGWCEEILKESQSWYWVRKVNGSTSLTINLERSRRINGSTSLTINPERSRRINF</sequence>
<evidence type="ECO:0000313" key="1">
    <source>
        <dbReference type="EMBL" id="PIY96592.1"/>
    </source>
</evidence>
<accession>A0A2M7RJ49</accession>
<protein>
    <submittedName>
        <fullName evidence="1">Uncharacterized protein</fullName>
    </submittedName>
</protein>
<reference evidence="2" key="1">
    <citation type="submission" date="2017-09" db="EMBL/GenBank/DDBJ databases">
        <title>Depth-based differentiation of microbial function through sediment-hosted aquifers and enrichment of novel symbionts in the deep terrestrial subsurface.</title>
        <authorList>
            <person name="Probst A.J."/>
            <person name="Ladd B."/>
            <person name="Jarett J.K."/>
            <person name="Geller-Mcgrath D.E."/>
            <person name="Sieber C.M.K."/>
            <person name="Emerson J.B."/>
            <person name="Anantharaman K."/>
            <person name="Thomas B.C."/>
            <person name="Malmstrom R."/>
            <person name="Stieglmeier M."/>
            <person name="Klingl A."/>
            <person name="Woyke T."/>
            <person name="Ryan C.M."/>
            <person name="Banfield J.F."/>
        </authorList>
    </citation>
    <scope>NUCLEOTIDE SEQUENCE [LARGE SCALE GENOMIC DNA]</scope>
</reference>
<evidence type="ECO:0000313" key="2">
    <source>
        <dbReference type="Proteomes" id="UP000230238"/>
    </source>
</evidence>
<gene>
    <name evidence="1" type="ORF">COY65_00245</name>
</gene>
<comment type="caution">
    <text evidence="1">The sequence shown here is derived from an EMBL/GenBank/DDBJ whole genome shotgun (WGS) entry which is preliminary data.</text>
</comment>
<dbReference type="EMBL" id="PFME01000003">
    <property type="protein sequence ID" value="PIY96592.1"/>
    <property type="molecule type" value="Genomic_DNA"/>
</dbReference>
<organism evidence="1 2">
    <name type="scientific">Candidatus Jorgensenbacteria bacterium CG_4_10_14_0_8_um_filter_39_13</name>
    <dbReference type="NCBI Taxonomy" id="1974589"/>
    <lineage>
        <taxon>Bacteria</taxon>
        <taxon>Candidatus Joergenseniibacteriota</taxon>
    </lineage>
</organism>